<accession>A0A319EJC7</accession>
<dbReference type="EMBL" id="KZ826339">
    <property type="protein sequence ID" value="PYI07725.1"/>
    <property type="molecule type" value="Genomic_DNA"/>
</dbReference>
<reference evidence="2 3" key="1">
    <citation type="submission" date="2018-02" db="EMBL/GenBank/DDBJ databases">
        <title>The genomes of Aspergillus section Nigri reveals drivers in fungal speciation.</title>
        <authorList>
            <consortium name="DOE Joint Genome Institute"/>
            <person name="Vesth T.C."/>
            <person name="Nybo J."/>
            <person name="Theobald S."/>
            <person name="Brandl J."/>
            <person name="Frisvad J.C."/>
            <person name="Nielsen K.F."/>
            <person name="Lyhne E.K."/>
            <person name="Kogle M.E."/>
            <person name="Kuo A."/>
            <person name="Riley R."/>
            <person name="Clum A."/>
            <person name="Nolan M."/>
            <person name="Lipzen A."/>
            <person name="Salamov A."/>
            <person name="Henrissat B."/>
            <person name="Wiebenga A."/>
            <person name="De vries R.P."/>
            <person name="Grigoriev I.V."/>
            <person name="Mortensen U.H."/>
            <person name="Andersen M.R."/>
            <person name="Baker S.E."/>
        </authorList>
    </citation>
    <scope>NUCLEOTIDE SEQUENCE [LARGE SCALE GENOMIC DNA]</scope>
    <source>
        <strain evidence="2 3">CBS 121057</strain>
    </source>
</reference>
<dbReference type="AlphaFoldDB" id="A0A319EJC7"/>
<sequence>MAPLISTTQLYHFSYPTSTLPFIGSSSPFAIKGAYDAGFHYSRMRCLSSSLTLLDCLGICAPEPDVRQDRPLSAFSGGYLIDDLFNSALSVCLELMLERVDESLQGHPLPSIFTLGISGRDGANHHGEHLINVVGHCIAVLELWGSQGQKDFKKYMFLVMVIASVKSRMAGCESLDGVSHALWQNLRKYKVVDEGSTNPATGDEESEQRESRPHRSNVLLSSASGHDDLQFPISDVFLDVGGIDWDSDSWDFLTAFTSAEIYDNNGPDI</sequence>
<evidence type="ECO:0000256" key="1">
    <source>
        <dbReference type="SAM" id="MobiDB-lite"/>
    </source>
</evidence>
<dbReference type="VEuPathDB" id="FungiDB:BO78DRAFT_468897"/>
<organism evidence="2 3">
    <name type="scientific">Aspergillus sclerotiicarbonarius (strain CBS 121057 / IBT 28362)</name>
    <dbReference type="NCBI Taxonomy" id="1448318"/>
    <lineage>
        <taxon>Eukaryota</taxon>
        <taxon>Fungi</taxon>
        <taxon>Dikarya</taxon>
        <taxon>Ascomycota</taxon>
        <taxon>Pezizomycotina</taxon>
        <taxon>Eurotiomycetes</taxon>
        <taxon>Eurotiomycetidae</taxon>
        <taxon>Eurotiales</taxon>
        <taxon>Aspergillaceae</taxon>
        <taxon>Aspergillus</taxon>
        <taxon>Aspergillus subgen. Circumdati</taxon>
    </lineage>
</organism>
<evidence type="ECO:0008006" key="4">
    <source>
        <dbReference type="Google" id="ProtNLM"/>
    </source>
</evidence>
<proteinExistence type="predicted"/>
<gene>
    <name evidence="2" type="ORF">BO78DRAFT_468897</name>
</gene>
<feature type="region of interest" description="Disordered" evidence="1">
    <location>
        <begin position="194"/>
        <end position="216"/>
    </location>
</feature>
<evidence type="ECO:0000313" key="2">
    <source>
        <dbReference type="EMBL" id="PYI07725.1"/>
    </source>
</evidence>
<dbReference type="Proteomes" id="UP000248423">
    <property type="component" value="Unassembled WGS sequence"/>
</dbReference>
<evidence type="ECO:0000313" key="3">
    <source>
        <dbReference type="Proteomes" id="UP000248423"/>
    </source>
</evidence>
<keyword evidence="3" id="KW-1185">Reference proteome</keyword>
<dbReference type="OrthoDB" id="4337792at2759"/>
<name>A0A319EJC7_ASPSB</name>
<protein>
    <recommendedName>
        <fullName evidence="4">Transcription factor domain-containing protein</fullName>
    </recommendedName>
</protein>